<name>A0A654TZE8_MYCTX</name>
<sequence length="224" mass="24902">MRAVEHRRDLIAAAAVVFVPGHNEQAVVCLGPVGICRQVAVQPGVALGDRAVVHVVVGVRDDKRHRRQAGVILRLRKCRKRHRQCRRHVTEVDPRHVFACVFARTAHRGADRRQVFGEPHECVTGAEQLRTQVGQRAAVDGAGVLRQPECVASEQCQVVRFARVCFGERLGHHRAVGGQRIDEGSRLVTDDGGLRAVLLHHDDHVREGRQGTRCQTHLWDSADP</sequence>
<organism evidence="1 2">
    <name type="scientific">Mycobacterium tuberculosis</name>
    <dbReference type="NCBI Taxonomy" id="1773"/>
    <lineage>
        <taxon>Bacteria</taxon>
        <taxon>Bacillati</taxon>
        <taxon>Actinomycetota</taxon>
        <taxon>Actinomycetes</taxon>
        <taxon>Mycobacteriales</taxon>
        <taxon>Mycobacteriaceae</taxon>
        <taxon>Mycobacterium</taxon>
        <taxon>Mycobacterium tuberculosis complex</taxon>
    </lineage>
</organism>
<dbReference type="EMBL" id="CGCX01000438">
    <property type="protein sequence ID" value="CFR76056.1"/>
    <property type="molecule type" value="Genomic_DNA"/>
</dbReference>
<evidence type="ECO:0000313" key="2">
    <source>
        <dbReference type="Proteomes" id="UP000046680"/>
    </source>
</evidence>
<reference evidence="1 2" key="1">
    <citation type="submission" date="2015-03" db="EMBL/GenBank/DDBJ databases">
        <authorList>
            <consortium name="Pathogen Informatics"/>
        </authorList>
    </citation>
    <scope>NUCLEOTIDE SEQUENCE [LARGE SCALE GENOMIC DNA]</scope>
    <source>
        <strain evidence="1 2">C09601061</strain>
    </source>
</reference>
<protein>
    <submittedName>
        <fullName evidence="1">Uncharacterized protein</fullName>
    </submittedName>
</protein>
<evidence type="ECO:0000313" key="1">
    <source>
        <dbReference type="EMBL" id="CFR76056.1"/>
    </source>
</evidence>
<proteinExistence type="predicted"/>
<accession>A0A654TZE8</accession>
<dbReference type="Proteomes" id="UP000046680">
    <property type="component" value="Unassembled WGS sequence"/>
</dbReference>
<dbReference type="AlphaFoldDB" id="A0A654TZE8"/>
<gene>
    <name evidence="1" type="ORF">ERS007657_01422</name>
</gene>